<feature type="domain" description="VOC" evidence="1">
    <location>
        <begin position="3"/>
        <end position="126"/>
    </location>
</feature>
<dbReference type="InterPro" id="IPR004360">
    <property type="entry name" value="Glyas_Fos-R_dOase_dom"/>
</dbReference>
<accession>A0A344LB25</accession>
<dbReference type="InterPro" id="IPR037523">
    <property type="entry name" value="VOC_core"/>
</dbReference>
<organism evidence="2 3">
    <name type="scientific">Amycolatopsis albispora</name>
    <dbReference type="NCBI Taxonomy" id="1804986"/>
    <lineage>
        <taxon>Bacteria</taxon>
        <taxon>Bacillati</taxon>
        <taxon>Actinomycetota</taxon>
        <taxon>Actinomycetes</taxon>
        <taxon>Pseudonocardiales</taxon>
        <taxon>Pseudonocardiaceae</taxon>
        <taxon>Amycolatopsis</taxon>
    </lineage>
</organism>
<keyword evidence="3" id="KW-1185">Reference proteome</keyword>
<dbReference type="SUPFAM" id="SSF54593">
    <property type="entry name" value="Glyoxalase/Bleomycin resistance protein/Dihydroxybiphenyl dioxygenase"/>
    <property type="match status" value="1"/>
</dbReference>
<dbReference type="PANTHER" id="PTHR33993">
    <property type="entry name" value="GLYOXALASE-RELATED"/>
    <property type="match status" value="1"/>
</dbReference>
<dbReference type="Proteomes" id="UP000250434">
    <property type="component" value="Chromosome"/>
</dbReference>
<reference evidence="2 3" key="1">
    <citation type="submission" date="2016-04" db="EMBL/GenBank/DDBJ databases">
        <title>Complete genome sequence and analysis of deep-sea sediment isolate, Amycolatopsis sp. WP1.</title>
        <authorList>
            <person name="Wang H."/>
            <person name="Chen S."/>
            <person name="Wu Q."/>
        </authorList>
    </citation>
    <scope>NUCLEOTIDE SEQUENCE [LARGE SCALE GENOMIC DNA]</scope>
    <source>
        <strain evidence="2 3">WP1</strain>
    </source>
</reference>
<dbReference type="Pfam" id="PF00903">
    <property type="entry name" value="Glyoxalase"/>
    <property type="match status" value="1"/>
</dbReference>
<dbReference type="AlphaFoldDB" id="A0A344LB25"/>
<sequence>MSSFVFTKIVVDDLDAQASFYAAVFGQVVRHRFSGGEGLRAFEEIVMGSAAGDGPSLLLIHYADGATPHPGEAVLGFTVADVEETACAARAAGGTVRSEPRSMPAGGMKVAELADPEGHLLEIVQHL</sequence>
<evidence type="ECO:0000259" key="1">
    <source>
        <dbReference type="PROSITE" id="PS51819"/>
    </source>
</evidence>
<evidence type="ECO:0000313" key="3">
    <source>
        <dbReference type="Proteomes" id="UP000250434"/>
    </source>
</evidence>
<protein>
    <submittedName>
        <fullName evidence="2">Glyoxalase</fullName>
    </submittedName>
</protein>
<evidence type="ECO:0000313" key="2">
    <source>
        <dbReference type="EMBL" id="AXB45249.1"/>
    </source>
</evidence>
<dbReference type="PROSITE" id="PS51819">
    <property type="entry name" value="VOC"/>
    <property type="match status" value="1"/>
</dbReference>
<dbReference type="InterPro" id="IPR052164">
    <property type="entry name" value="Anthracycline_SecMetBiosynth"/>
</dbReference>
<proteinExistence type="predicted"/>
<gene>
    <name evidence="2" type="ORF">A4R43_24375</name>
</gene>
<dbReference type="EMBL" id="CP015163">
    <property type="protein sequence ID" value="AXB45249.1"/>
    <property type="molecule type" value="Genomic_DNA"/>
</dbReference>
<name>A0A344LB25_9PSEU</name>
<dbReference type="OrthoDB" id="9798201at2"/>
<dbReference type="Gene3D" id="3.10.180.10">
    <property type="entry name" value="2,3-Dihydroxybiphenyl 1,2-Dioxygenase, domain 1"/>
    <property type="match status" value="1"/>
</dbReference>
<dbReference type="KEGG" id="aab:A4R43_24375"/>
<dbReference type="InterPro" id="IPR029068">
    <property type="entry name" value="Glyas_Bleomycin-R_OHBP_Dase"/>
</dbReference>